<keyword evidence="3" id="KW-0378">Hydrolase</keyword>
<name>A0A562LA65_9GAMM</name>
<keyword evidence="1" id="KW-0732">Signal</keyword>
<evidence type="ECO:0000259" key="2">
    <source>
        <dbReference type="Pfam" id="PF03372"/>
    </source>
</evidence>
<dbReference type="GO" id="GO:0004519">
    <property type="term" value="F:endonuclease activity"/>
    <property type="evidence" value="ECO:0007669"/>
    <property type="project" value="UniProtKB-KW"/>
</dbReference>
<organism evidence="3 4">
    <name type="scientific">Luteimonas cucumeris</name>
    <dbReference type="NCBI Taxonomy" id="985012"/>
    <lineage>
        <taxon>Bacteria</taxon>
        <taxon>Pseudomonadati</taxon>
        <taxon>Pseudomonadota</taxon>
        <taxon>Gammaproteobacteria</taxon>
        <taxon>Lysobacterales</taxon>
        <taxon>Lysobacteraceae</taxon>
        <taxon>Luteimonas</taxon>
    </lineage>
</organism>
<feature type="domain" description="Endonuclease/exonuclease/phosphatase" evidence="2">
    <location>
        <begin position="42"/>
        <end position="273"/>
    </location>
</feature>
<dbReference type="PANTHER" id="PTHR14859">
    <property type="entry name" value="CALCOFLUOR WHITE HYPERSENSITIVE PROTEIN PRECURSOR"/>
    <property type="match status" value="1"/>
</dbReference>
<keyword evidence="4" id="KW-1185">Reference proteome</keyword>
<keyword evidence="3" id="KW-0540">Nuclease</keyword>
<feature type="signal peptide" evidence="1">
    <location>
        <begin position="1"/>
        <end position="29"/>
    </location>
</feature>
<evidence type="ECO:0000313" key="3">
    <source>
        <dbReference type="EMBL" id="TWI04557.1"/>
    </source>
</evidence>
<accession>A0A562LA65</accession>
<dbReference type="InterPro" id="IPR051916">
    <property type="entry name" value="GPI-anchor_lipid_remodeler"/>
</dbReference>
<dbReference type="InterPro" id="IPR005135">
    <property type="entry name" value="Endo/exonuclease/phosphatase"/>
</dbReference>
<dbReference type="GO" id="GO:0016020">
    <property type="term" value="C:membrane"/>
    <property type="evidence" value="ECO:0007669"/>
    <property type="project" value="GOC"/>
</dbReference>
<dbReference type="EMBL" id="VLKN01000002">
    <property type="protein sequence ID" value="TWI04557.1"/>
    <property type="molecule type" value="Genomic_DNA"/>
</dbReference>
<protein>
    <submittedName>
        <fullName evidence="3">Endonuclease/exonuclease/phosphatase family metal-dependent hydrolase</fullName>
    </submittedName>
</protein>
<dbReference type="Proteomes" id="UP000315167">
    <property type="component" value="Unassembled WGS sequence"/>
</dbReference>
<keyword evidence="3" id="KW-0255">Endonuclease</keyword>
<dbReference type="SUPFAM" id="SSF56219">
    <property type="entry name" value="DNase I-like"/>
    <property type="match status" value="1"/>
</dbReference>
<evidence type="ECO:0000313" key="4">
    <source>
        <dbReference type="Proteomes" id="UP000315167"/>
    </source>
</evidence>
<dbReference type="Gene3D" id="3.60.10.10">
    <property type="entry name" value="Endonuclease/exonuclease/phosphatase"/>
    <property type="match status" value="1"/>
</dbReference>
<dbReference type="GO" id="GO:0006506">
    <property type="term" value="P:GPI anchor biosynthetic process"/>
    <property type="evidence" value="ECO:0007669"/>
    <property type="project" value="TreeGrafter"/>
</dbReference>
<proteinExistence type="predicted"/>
<dbReference type="GO" id="GO:0004527">
    <property type="term" value="F:exonuclease activity"/>
    <property type="evidence" value="ECO:0007669"/>
    <property type="project" value="UniProtKB-KW"/>
</dbReference>
<dbReference type="RefSeq" id="WP_144898247.1">
    <property type="nucleotide sequence ID" value="NZ_VLKN01000002.1"/>
</dbReference>
<dbReference type="Pfam" id="PF03372">
    <property type="entry name" value="Exo_endo_phos"/>
    <property type="match status" value="1"/>
</dbReference>
<comment type="caution">
    <text evidence="3">The sequence shown here is derived from an EMBL/GenBank/DDBJ whole genome shotgun (WGS) entry which is preliminary data.</text>
</comment>
<dbReference type="InterPro" id="IPR036691">
    <property type="entry name" value="Endo/exonu/phosph_ase_sf"/>
</dbReference>
<feature type="chain" id="PRO_5021774708" evidence="1">
    <location>
        <begin position="30"/>
        <end position="295"/>
    </location>
</feature>
<reference evidence="3 4" key="1">
    <citation type="journal article" date="2015" name="Stand. Genomic Sci.">
        <title>Genomic Encyclopedia of Bacterial and Archaeal Type Strains, Phase III: the genomes of soil and plant-associated and newly described type strains.</title>
        <authorList>
            <person name="Whitman W.B."/>
            <person name="Woyke T."/>
            <person name="Klenk H.P."/>
            <person name="Zhou Y."/>
            <person name="Lilburn T.G."/>
            <person name="Beck B.J."/>
            <person name="De Vos P."/>
            <person name="Vandamme P."/>
            <person name="Eisen J.A."/>
            <person name="Garrity G."/>
            <person name="Hugenholtz P."/>
            <person name="Kyrpides N.C."/>
        </authorList>
    </citation>
    <scope>NUCLEOTIDE SEQUENCE [LARGE SCALE GENOMIC DNA]</scope>
    <source>
        <strain evidence="3 4">CGMCC 1.10821</strain>
    </source>
</reference>
<sequence length="295" mass="32264">MRAAANIRKFSCRWLLTLVVLAAAVAACASPPSPSQPDISLVTLNLYHDKADWPKRLPLILAELKRLRPDVIALQEVLGHETLPNQAQTIADALGYRFVFSSTDPVDSPRRYGNALLTRHPILAQDWKKLEPLDDARTALHLRIAIGDRAINVYNTHLHWTDQGGAIRAQQVRGLLDFIAATSGDLPSVVAGDFNAVATAPELQPLSTDFIDAYGTLHPGAAADPASHGTLNLSYFAPKRIDHVFLQRDAFVPVEARIILDQADAAGTWPSDHYGLQVRFRQRAVNAVGTEPAIQ</sequence>
<evidence type="ECO:0000256" key="1">
    <source>
        <dbReference type="SAM" id="SignalP"/>
    </source>
</evidence>
<dbReference type="OrthoDB" id="9793162at2"/>
<dbReference type="AlphaFoldDB" id="A0A562LA65"/>
<keyword evidence="3" id="KW-0269">Exonuclease</keyword>
<dbReference type="PANTHER" id="PTHR14859:SF15">
    <property type="entry name" value="ENDONUCLEASE_EXONUCLEASE_PHOSPHATASE DOMAIN-CONTAINING PROTEIN"/>
    <property type="match status" value="1"/>
</dbReference>
<dbReference type="PROSITE" id="PS51257">
    <property type="entry name" value="PROKAR_LIPOPROTEIN"/>
    <property type="match status" value="1"/>
</dbReference>
<gene>
    <name evidence="3" type="ORF">IP90_00690</name>
</gene>